<accession>A0A8T0V1L0</accession>
<proteinExistence type="predicted"/>
<evidence type="ECO:0000259" key="1">
    <source>
        <dbReference type="Pfam" id="PF24530"/>
    </source>
</evidence>
<reference evidence="2" key="1">
    <citation type="submission" date="2020-05" db="EMBL/GenBank/DDBJ databases">
        <title>WGS assembly of Panicum virgatum.</title>
        <authorList>
            <person name="Lovell J.T."/>
            <person name="Jenkins J."/>
            <person name="Shu S."/>
            <person name="Juenger T.E."/>
            <person name="Schmutz J."/>
        </authorList>
    </citation>
    <scope>NUCLEOTIDE SEQUENCE</scope>
    <source>
        <strain evidence="2">AP13</strain>
    </source>
</reference>
<organism evidence="2 3">
    <name type="scientific">Panicum virgatum</name>
    <name type="common">Blackwell switchgrass</name>
    <dbReference type="NCBI Taxonomy" id="38727"/>
    <lineage>
        <taxon>Eukaryota</taxon>
        <taxon>Viridiplantae</taxon>
        <taxon>Streptophyta</taxon>
        <taxon>Embryophyta</taxon>
        <taxon>Tracheophyta</taxon>
        <taxon>Spermatophyta</taxon>
        <taxon>Magnoliopsida</taxon>
        <taxon>Liliopsida</taxon>
        <taxon>Poales</taxon>
        <taxon>Poaceae</taxon>
        <taxon>PACMAD clade</taxon>
        <taxon>Panicoideae</taxon>
        <taxon>Panicodae</taxon>
        <taxon>Paniceae</taxon>
        <taxon>Panicinae</taxon>
        <taxon>Panicum</taxon>
        <taxon>Panicum sect. Hiantes</taxon>
    </lineage>
</organism>
<gene>
    <name evidence="2" type="ORF">PVAP13_3KG376762</name>
</gene>
<sequence>LDFSPGSVFQEEVLRRFGKSVHHPSSSPFRLTESSVSFALTSCLGGSPASFHMQFLSDRHCCFSVLCKQVGFHVYSLRRFIGSSFDVYFHLWSNGSAHWEREKRLWELEQEKEWSLLIPSTRMLNSKLDPLLSLVLHLLFPCNGSLARSMANFQCNPQPYLPAGAHVEHGWQRPAQSRIALGGEPPRRHEDYAIVVMEPPPPEDAAMDSLRDVVDFLEHDYPVRVQSFFRNPLGLGLLQFQLATQCQILLDSSPIQFDANITIRVVKHDEATNLQACPYTRICRLMVLCFPLDYQTLDFYKAAVAPFCRLLAWHESPNKTKSFLDCLVLVPERVPHSFVVSQGSILGGSGCSWSAPVYIIGGHFPDGFPQEEDPVPADG</sequence>
<feature type="non-terminal residue" evidence="2">
    <location>
        <position position="1"/>
    </location>
</feature>
<feature type="non-terminal residue" evidence="2">
    <location>
        <position position="379"/>
    </location>
</feature>
<dbReference type="AlphaFoldDB" id="A0A8T0V1L0"/>
<feature type="domain" description="DUF7597" evidence="1">
    <location>
        <begin position="155"/>
        <end position="278"/>
    </location>
</feature>
<dbReference type="PANTHER" id="PTHR33075">
    <property type="entry name" value="OS02G0499800 PROTEIN"/>
    <property type="match status" value="1"/>
</dbReference>
<keyword evidence="3" id="KW-1185">Reference proteome</keyword>
<name>A0A8T0V1L0_PANVG</name>
<dbReference type="Pfam" id="PF24530">
    <property type="entry name" value="DUF7597"/>
    <property type="match status" value="1"/>
</dbReference>
<evidence type="ECO:0000313" key="3">
    <source>
        <dbReference type="Proteomes" id="UP000823388"/>
    </source>
</evidence>
<dbReference type="Proteomes" id="UP000823388">
    <property type="component" value="Chromosome 3K"/>
</dbReference>
<dbReference type="InterPro" id="IPR056018">
    <property type="entry name" value="DUF7597"/>
</dbReference>
<dbReference type="PANTHER" id="PTHR33075:SF7">
    <property type="entry name" value="OS02G0303350 PROTEIN"/>
    <property type="match status" value="1"/>
</dbReference>
<protein>
    <recommendedName>
        <fullName evidence="1">DUF7597 domain-containing protein</fullName>
    </recommendedName>
</protein>
<dbReference type="EMBL" id="CM029041">
    <property type="protein sequence ID" value="KAG2628337.1"/>
    <property type="molecule type" value="Genomic_DNA"/>
</dbReference>
<evidence type="ECO:0000313" key="2">
    <source>
        <dbReference type="EMBL" id="KAG2628337.1"/>
    </source>
</evidence>
<comment type="caution">
    <text evidence="2">The sequence shown here is derived from an EMBL/GenBank/DDBJ whole genome shotgun (WGS) entry which is preliminary data.</text>
</comment>